<evidence type="ECO:0000313" key="1">
    <source>
        <dbReference type="EMBL" id="MFL4469469.1"/>
    </source>
</evidence>
<accession>A0ABW8URW3</accession>
<protein>
    <submittedName>
        <fullName evidence="1">DUF1217 domain-containing protein</fullName>
    </submittedName>
</protein>
<reference evidence="1 2" key="1">
    <citation type="submission" date="2024-08" db="EMBL/GenBank/DDBJ databases">
        <title>Tateyamaria sp. nov., isolated from marine algae.</title>
        <authorList>
            <person name="Choi B.J."/>
            <person name="Kim J.M."/>
            <person name="Lee J.K."/>
            <person name="Choi D.G."/>
            <person name="Bayburt H."/>
            <person name="Baek J.H."/>
            <person name="Han D.M."/>
            <person name="Jeon C.O."/>
        </authorList>
    </citation>
    <scope>NUCLEOTIDE SEQUENCE [LARGE SCALE GENOMIC DNA]</scope>
    <source>
        <strain evidence="1 2">KMU-156</strain>
    </source>
</reference>
<dbReference type="EMBL" id="JBHDIY010000002">
    <property type="protein sequence ID" value="MFL4469469.1"/>
    <property type="molecule type" value="Genomic_DNA"/>
</dbReference>
<keyword evidence="2" id="KW-1185">Reference proteome</keyword>
<dbReference type="Gene3D" id="1.10.3700.10">
    <property type="entry name" value="AGR C 984p-like"/>
    <property type="match status" value="1"/>
</dbReference>
<evidence type="ECO:0000313" key="2">
    <source>
        <dbReference type="Proteomes" id="UP001627408"/>
    </source>
</evidence>
<dbReference type="InterPro" id="IPR023157">
    <property type="entry name" value="AGR-C-984p-like_sf"/>
</dbReference>
<dbReference type="RefSeq" id="WP_407591314.1">
    <property type="nucleotide sequence ID" value="NZ_JBHDIY010000002.1"/>
</dbReference>
<organism evidence="1 2">
    <name type="scientific">Tateyamaria armeniaca</name>
    <dbReference type="NCBI Taxonomy" id="2518930"/>
    <lineage>
        <taxon>Bacteria</taxon>
        <taxon>Pseudomonadati</taxon>
        <taxon>Pseudomonadota</taxon>
        <taxon>Alphaproteobacteria</taxon>
        <taxon>Rhodobacterales</taxon>
        <taxon>Roseobacteraceae</taxon>
        <taxon>Tateyamaria</taxon>
    </lineage>
</organism>
<dbReference type="Proteomes" id="UP001627408">
    <property type="component" value="Unassembled WGS sequence"/>
</dbReference>
<proteinExistence type="predicted"/>
<sequence>MYQPVIISSGLVGWQFLQRTYDQQFTAFNQSAELKRDTDHFIENIGSVRSAEDLVSDRRMLTVALGAFGLQDDINNRFFIEKMLSDGTTANDALANRFTDTRYQDFSAAFGLGQGEIPRTSRPDFAAEIISKYQANSFEIATGNQDDTMRVALYAERVLPDVVGGDGSSAQKWFSIMGQPPLRNLFETALGLPDAFGQADIDFQLGVFQDRAERIFGVSDPAEFAEPENLERVVNAFLARSQLEAGGAGSSSAAIALTLLQA</sequence>
<dbReference type="InterPro" id="IPR010626">
    <property type="entry name" value="DUF1217"/>
</dbReference>
<name>A0ABW8URW3_9RHOB</name>
<comment type="caution">
    <text evidence="1">The sequence shown here is derived from an EMBL/GenBank/DDBJ whole genome shotgun (WGS) entry which is preliminary data.</text>
</comment>
<dbReference type="Pfam" id="PF06748">
    <property type="entry name" value="DUF1217"/>
    <property type="match status" value="1"/>
</dbReference>
<dbReference type="SUPFAM" id="SSF158837">
    <property type="entry name" value="AGR C 984p-like"/>
    <property type="match status" value="1"/>
</dbReference>
<gene>
    <name evidence="1" type="ORF">ACERZ8_06140</name>
</gene>